<dbReference type="EMBL" id="AP023418">
    <property type="protein sequence ID" value="BCK80987.1"/>
    <property type="molecule type" value="Genomic_DNA"/>
</dbReference>
<gene>
    <name evidence="2" type="ORF">MM50RIKEN_07500</name>
</gene>
<feature type="transmembrane region" description="Helical" evidence="1">
    <location>
        <begin position="49"/>
        <end position="69"/>
    </location>
</feature>
<keyword evidence="1" id="KW-1133">Transmembrane helix</keyword>
<evidence type="ECO:0000256" key="1">
    <source>
        <dbReference type="SAM" id="Phobius"/>
    </source>
</evidence>
<keyword evidence="3" id="KW-1185">Reference proteome</keyword>
<dbReference type="KEGG" id="vcop:MM50RIKEN_07500"/>
<dbReference type="Proteomes" id="UP000681035">
    <property type="component" value="Chromosome"/>
</dbReference>
<organism evidence="2 3">
    <name type="scientific">Vescimonas coprocola</name>
    <dbReference type="NCBI Taxonomy" id="2714355"/>
    <lineage>
        <taxon>Bacteria</taxon>
        <taxon>Bacillati</taxon>
        <taxon>Bacillota</taxon>
        <taxon>Clostridia</taxon>
        <taxon>Eubacteriales</taxon>
        <taxon>Oscillospiraceae</taxon>
        <taxon>Vescimonas</taxon>
    </lineage>
</organism>
<evidence type="ECO:0000313" key="3">
    <source>
        <dbReference type="Proteomes" id="UP000681035"/>
    </source>
</evidence>
<accession>A0A810Q405</accession>
<dbReference type="AlphaFoldDB" id="A0A810Q405"/>
<reference evidence="2" key="1">
    <citation type="submission" date="2020-09" db="EMBL/GenBank/DDBJ databases">
        <title>New species isolated from human feces.</title>
        <authorList>
            <person name="Kitahara M."/>
            <person name="Shigeno Y."/>
            <person name="Shime M."/>
            <person name="Matsumoto Y."/>
            <person name="Nakamura S."/>
            <person name="Motooka D."/>
            <person name="Fukuoka S."/>
            <person name="Nishikawa H."/>
            <person name="Benno Y."/>
        </authorList>
    </citation>
    <scope>NUCLEOTIDE SEQUENCE</scope>
    <source>
        <strain evidence="2">MM50</strain>
    </source>
</reference>
<name>A0A810Q405_9FIRM</name>
<feature type="transmembrane region" description="Helical" evidence="1">
    <location>
        <begin position="26"/>
        <end position="43"/>
    </location>
</feature>
<sequence length="88" mass="10248">MKYTEYTDEQIQEIKRQRDRRKRQQITVIVFILGVLFALVGILERGGAIYLVLGIACLLMGVMLLVDHIRREREEKAKKQDAADTDKE</sequence>
<evidence type="ECO:0000313" key="2">
    <source>
        <dbReference type="EMBL" id="BCK80987.1"/>
    </source>
</evidence>
<protein>
    <submittedName>
        <fullName evidence="2">Uncharacterized protein</fullName>
    </submittedName>
</protein>
<proteinExistence type="predicted"/>
<dbReference type="RefSeq" id="WP_213541806.1">
    <property type="nucleotide sequence ID" value="NZ_AP023418.1"/>
</dbReference>
<keyword evidence="1" id="KW-0472">Membrane</keyword>
<keyword evidence="1" id="KW-0812">Transmembrane</keyword>